<name>A0A2T1GKM8_9CYAN</name>
<sequence>MTQLIGFIPSARTLWLLAGGGAFATIFAIFIPIPQRIGVAIAMTLAWYLVIILLAGIDAWRSKADRVEVSREPLGKLSIGRDNPVTLTIRASQNNSNARQFSYQICDGVPQDLAATPPLISGQLEKGHSQTASYTVHPYRRGEYEWQGIQVRQSSRWGLAWHQWRVNAAQTVVVYPDLIGLKSLSIRLALQSTGAMRQVRKRGMGTEFSELREYNSGDDPRSIDWKATARRNRPLIRVLEPEQEQTVIILLDRGRLMTANIQGYKRFDLGLNATLSLALTAIQRGDRVGVGVFDRYLTTWIPPQQGQKHFSNILDRVSRIQPELLEPDYLGAVTTILKQQSRRALVVVITDIIDDIASAELLTALGRLTPRYLPFCVTLRDPQVDIRARELGTDLAGAYTQSVALDLIQQRELAFANLKRKGVLVLDAPATQISDRLVDRYVQIKSRNQL</sequence>
<dbReference type="SUPFAM" id="SSF53300">
    <property type="entry name" value="vWA-like"/>
    <property type="match status" value="1"/>
</dbReference>
<dbReference type="OrthoDB" id="9778037at2"/>
<proteinExistence type="predicted"/>
<dbReference type="PANTHER" id="PTHR33608">
    <property type="entry name" value="BLL2464 PROTEIN"/>
    <property type="match status" value="1"/>
</dbReference>
<keyword evidence="1" id="KW-0812">Transmembrane</keyword>
<dbReference type="InterPro" id="IPR002035">
    <property type="entry name" value="VWF_A"/>
</dbReference>
<dbReference type="RefSeq" id="WP_106300850.1">
    <property type="nucleotide sequence ID" value="NZ_PVWO01000036.1"/>
</dbReference>
<dbReference type="Proteomes" id="UP000238937">
    <property type="component" value="Unassembled WGS sequence"/>
</dbReference>
<dbReference type="SMART" id="SM00327">
    <property type="entry name" value="VWA"/>
    <property type="match status" value="1"/>
</dbReference>
<feature type="domain" description="VWFA" evidence="2">
    <location>
        <begin position="244"/>
        <end position="412"/>
    </location>
</feature>
<dbReference type="Pfam" id="PF01882">
    <property type="entry name" value="DUF58"/>
    <property type="match status" value="1"/>
</dbReference>
<protein>
    <submittedName>
        <fullName evidence="3">DUF58 domain-containing protein</fullName>
    </submittedName>
</protein>
<comment type="caution">
    <text evidence="3">The sequence shown here is derived from an EMBL/GenBank/DDBJ whole genome shotgun (WGS) entry which is preliminary data.</text>
</comment>
<gene>
    <name evidence="3" type="ORF">C7B77_04825</name>
</gene>
<keyword evidence="1" id="KW-0472">Membrane</keyword>
<evidence type="ECO:0000313" key="4">
    <source>
        <dbReference type="Proteomes" id="UP000238937"/>
    </source>
</evidence>
<keyword evidence="1" id="KW-1133">Transmembrane helix</keyword>
<evidence type="ECO:0000259" key="2">
    <source>
        <dbReference type="SMART" id="SM00327"/>
    </source>
</evidence>
<reference evidence="3 4" key="1">
    <citation type="submission" date="2018-03" db="EMBL/GenBank/DDBJ databases">
        <title>The ancient ancestry and fast evolution of plastids.</title>
        <authorList>
            <person name="Moore K.R."/>
            <person name="Magnabosco C."/>
            <person name="Momper L."/>
            <person name="Gold D.A."/>
            <person name="Bosak T."/>
            <person name="Fournier G.P."/>
        </authorList>
    </citation>
    <scope>NUCLEOTIDE SEQUENCE [LARGE SCALE GENOMIC DNA]</scope>
    <source>
        <strain evidence="3 4">CCALA 037</strain>
    </source>
</reference>
<dbReference type="InterPro" id="IPR036465">
    <property type="entry name" value="vWFA_dom_sf"/>
</dbReference>
<dbReference type="InterPro" id="IPR002881">
    <property type="entry name" value="DUF58"/>
</dbReference>
<feature type="transmembrane region" description="Helical" evidence="1">
    <location>
        <begin position="37"/>
        <end position="57"/>
    </location>
</feature>
<feature type="transmembrane region" description="Helical" evidence="1">
    <location>
        <begin position="12"/>
        <end position="31"/>
    </location>
</feature>
<evidence type="ECO:0000256" key="1">
    <source>
        <dbReference type="SAM" id="Phobius"/>
    </source>
</evidence>
<accession>A0A2T1GKM8</accession>
<dbReference type="PANTHER" id="PTHR33608:SF3">
    <property type="entry name" value="SLR2013 PROTEIN"/>
    <property type="match status" value="1"/>
</dbReference>
<dbReference type="EMBL" id="PVWO01000036">
    <property type="protein sequence ID" value="PSB58406.1"/>
    <property type="molecule type" value="Genomic_DNA"/>
</dbReference>
<organism evidence="3 4">
    <name type="scientific">Chamaesiphon polymorphus CCALA 037</name>
    <dbReference type="NCBI Taxonomy" id="2107692"/>
    <lineage>
        <taxon>Bacteria</taxon>
        <taxon>Bacillati</taxon>
        <taxon>Cyanobacteriota</taxon>
        <taxon>Cyanophyceae</taxon>
        <taxon>Gomontiellales</taxon>
        <taxon>Chamaesiphonaceae</taxon>
        <taxon>Chamaesiphon</taxon>
    </lineage>
</organism>
<dbReference type="AlphaFoldDB" id="A0A2T1GKM8"/>
<evidence type="ECO:0000313" key="3">
    <source>
        <dbReference type="EMBL" id="PSB58406.1"/>
    </source>
</evidence>
<keyword evidence="4" id="KW-1185">Reference proteome</keyword>